<feature type="compositionally biased region" description="Gly residues" evidence="1">
    <location>
        <begin position="41"/>
        <end position="60"/>
    </location>
</feature>
<evidence type="ECO:0000313" key="3">
    <source>
        <dbReference type="EMBL" id="PWA60666.1"/>
    </source>
</evidence>
<organism evidence="3 4">
    <name type="scientific">Artemisia annua</name>
    <name type="common">Sweet wormwood</name>
    <dbReference type="NCBI Taxonomy" id="35608"/>
    <lineage>
        <taxon>Eukaryota</taxon>
        <taxon>Viridiplantae</taxon>
        <taxon>Streptophyta</taxon>
        <taxon>Embryophyta</taxon>
        <taxon>Tracheophyta</taxon>
        <taxon>Spermatophyta</taxon>
        <taxon>Magnoliopsida</taxon>
        <taxon>eudicotyledons</taxon>
        <taxon>Gunneridae</taxon>
        <taxon>Pentapetalae</taxon>
        <taxon>asterids</taxon>
        <taxon>campanulids</taxon>
        <taxon>Asterales</taxon>
        <taxon>Asteraceae</taxon>
        <taxon>Asteroideae</taxon>
        <taxon>Anthemideae</taxon>
        <taxon>Artemisiinae</taxon>
        <taxon>Artemisia</taxon>
    </lineage>
</organism>
<name>A0A2U1MHH6_ARTAN</name>
<sequence>MKSKGASVRLLALLYAFVLTVSVVIAETSEDEKRRDSGGRTRVGGGDRYGYGSGSEGKRGVSGGGCVLGWCGHGKAAREEVGVTGEVAMVLDTEEEVDTEGLTREDMVVVEVGAARWFPRDIEITTSV</sequence>
<keyword evidence="4" id="KW-1185">Reference proteome</keyword>
<dbReference type="Proteomes" id="UP000245207">
    <property type="component" value="Unassembled WGS sequence"/>
</dbReference>
<dbReference type="EMBL" id="PKPP01005297">
    <property type="protein sequence ID" value="PWA60666.1"/>
    <property type="molecule type" value="Genomic_DNA"/>
</dbReference>
<feature type="signal peptide" evidence="2">
    <location>
        <begin position="1"/>
        <end position="26"/>
    </location>
</feature>
<evidence type="ECO:0000313" key="4">
    <source>
        <dbReference type="Proteomes" id="UP000245207"/>
    </source>
</evidence>
<feature type="chain" id="PRO_5015539501" description="Glycine-rich protein" evidence="2">
    <location>
        <begin position="27"/>
        <end position="128"/>
    </location>
</feature>
<proteinExistence type="predicted"/>
<keyword evidence="2" id="KW-0732">Signal</keyword>
<feature type="region of interest" description="Disordered" evidence="1">
    <location>
        <begin position="30"/>
        <end position="60"/>
    </location>
</feature>
<gene>
    <name evidence="3" type="ORF">CTI12_AA379550</name>
</gene>
<reference evidence="3 4" key="1">
    <citation type="journal article" date="2018" name="Mol. Plant">
        <title>The genome of Artemisia annua provides insight into the evolution of Asteraceae family and artemisinin biosynthesis.</title>
        <authorList>
            <person name="Shen Q."/>
            <person name="Zhang L."/>
            <person name="Liao Z."/>
            <person name="Wang S."/>
            <person name="Yan T."/>
            <person name="Shi P."/>
            <person name="Liu M."/>
            <person name="Fu X."/>
            <person name="Pan Q."/>
            <person name="Wang Y."/>
            <person name="Lv Z."/>
            <person name="Lu X."/>
            <person name="Zhang F."/>
            <person name="Jiang W."/>
            <person name="Ma Y."/>
            <person name="Chen M."/>
            <person name="Hao X."/>
            <person name="Li L."/>
            <person name="Tang Y."/>
            <person name="Lv G."/>
            <person name="Zhou Y."/>
            <person name="Sun X."/>
            <person name="Brodelius P.E."/>
            <person name="Rose J.K.C."/>
            <person name="Tang K."/>
        </authorList>
    </citation>
    <scope>NUCLEOTIDE SEQUENCE [LARGE SCALE GENOMIC DNA]</scope>
    <source>
        <strain evidence="4">cv. Huhao1</strain>
        <tissue evidence="3">Leaf</tissue>
    </source>
</reference>
<evidence type="ECO:0008006" key="5">
    <source>
        <dbReference type="Google" id="ProtNLM"/>
    </source>
</evidence>
<comment type="caution">
    <text evidence="3">The sequence shown here is derived from an EMBL/GenBank/DDBJ whole genome shotgun (WGS) entry which is preliminary data.</text>
</comment>
<protein>
    <recommendedName>
        <fullName evidence="5">Glycine-rich protein</fullName>
    </recommendedName>
</protein>
<evidence type="ECO:0000256" key="1">
    <source>
        <dbReference type="SAM" id="MobiDB-lite"/>
    </source>
</evidence>
<accession>A0A2U1MHH6</accession>
<evidence type="ECO:0000256" key="2">
    <source>
        <dbReference type="SAM" id="SignalP"/>
    </source>
</evidence>
<dbReference type="AlphaFoldDB" id="A0A2U1MHH6"/>